<evidence type="ECO:0000256" key="1">
    <source>
        <dbReference type="SAM" id="Phobius"/>
    </source>
</evidence>
<dbReference type="Proteomes" id="UP000185639">
    <property type="component" value="Unassembled WGS sequence"/>
</dbReference>
<proteinExistence type="predicted"/>
<accession>A0A1N7IUW0</accession>
<evidence type="ECO:0008006" key="4">
    <source>
        <dbReference type="Google" id="ProtNLM"/>
    </source>
</evidence>
<reference evidence="3" key="1">
    <citation type="submission" date="2017-01" db="EMBL/GenBank/DDBJ databases">
        <authorList>
            <person name="Varghese N."/>
            <person name="Submissions S."/>
        </authorList>
    </citation>
    <scope>NUCLEOTIDE SEQUENCE [LARGE SCALE GENOMIC DNA]</scope>
    <source>
        <strain evidence="3">DSM 24913</strain>
    </source>
</reference>
<protein>
    <recommendedName>
        <fullName evidence="4">DUF2788 domain-containing protein</fullName>
    </recommendedName>
</protein>
<sequence length="66" mass="7070">MDTALLEQIGMTLGVGGLIAFMFFIIFDLGRRSGAGKFGTMILLLGLGVGMAGYLIKVILQYVLEN</sequence>
<keyword evidence="1" id="KW-0812">Transmembrane</keyword>
<keyword evidence="1" id="KW-0472">Membrane</keyword>
<evidence type="ECO:0000313" key="2">
    <source>
        <dbReference type="EMBL" id="SIS40761.1"/>
    </source>
</evidence>
<dbReference type="InterPro" id="IPR021249">
    <property type="entry name" value="DUF2788"/>
</dbReference>
<organism evidence="2 3">
    <name type="scientific">Thalassolituus maritimus</name>
    <dbReference type="NCBI Taxonomy" id="484498"/>
    <lineage>
        <taxon>Bacteria</taxon>
        <taxon>Pseudomonadati</taxon>
        <taxon>Pseudomonadota</taxon>
        <taxon>Gammaproteobacteria</taxon>
        <taxon>Oceanospirillales</taxon>
        <taxon>Oceanospirillaceae</taxon>
        <taxon>Thalassolituus</taxon>
    </lineage>
</organism>
<dbReference type="EMBL" id="FTOH01000001">
    <property type="protein sequence ID" value="SIS40761.1"/>
    <property type="molecule type" value="Genomic_DNA"/>
</dbReference>
<name>A0A1N7IUW0_9GAMM</name>
<keyword evidence="1" id="KW-1133">Transmembrane helix</keyword>
<feature type="transmembrane region" description="Helical" evidence="1">
    <location>
        <begin position="12"/>
        <end position="30"/>
    </location>
</feature>
<dbReference type="AlphaFoldDB" id="A0A1N7IUW0"/>
<keyword evidence="3" id="KW-1185">Reference proteome</keyword>
<dbReference type="RefSeq" id="WP_068436625.1">
    <property type="nucleotide sequence ID" value="NZ_CAJWBH010000022.1"/>
</dbReference>
<feature type="transmembrane region" description="Helical" evidence="1">
    <location>
        <begin position="42"/>
        <end position="64"/>
    </location>
</feature>
<dbReference type="Pfam" id="PF10981">
    <property type="entry name" value="DUF2788"/>
    <property type="match status" value="1"/>
</dbReference>
<gene>
    <name evidence="2" type="ORF">SAMN05421686_10118</name>
</gene>
<dbReference type="OrthoDB" id="5625617at2"/>
<dbReference type="STRING" id="484498.SAMN05421686_10118"/>
<evidence type="ECO:0000313" key="3">
    <source>
        <dbReference type="Proteomes" id="UP000185639"/>
    </source>
</evidence>